<evidence type="ECO:0000313" key="11">
    <source>
        <dbReference type="EMBL" id="CAF4080498.1"/>
    </source>
</evidence>
<evidence type="ECO:0000256" key="1">
    <source>
        <dbReference type="ARBA" id="ARBA00004115"/>
    </source>
</evidence>
<keyword evidence="5 9" id="KW-0732">Signal</keyword>
<proteinExistence type="inferred from homology"/>
<keyword evidence="4" id="KW-0812">Transmembrane</keyword>
<comment type="caution">
    <text evidence="10">The sequence shown here is derived from an EMBL/GenBank/DDBJ whole genome shotgun (WGS) entry which is preliminary data.</text>
</comment>
<comment type="similarity">
    <text evidence="2">Belongs to the EMC10 family.</text>
</comment>
<protein>
    <recommendedName>
        <fullName evidence="3">ER membrane protein complex subunit 10</fullName>
    </recommendedName>
</protein>
<keyword evidence="6" id="KW-0256">Endoplasmic reticulum</keyword>
<keyword evidence="12" id="KW-1185">Reference proteome</keyword>
<keyword evidence="7" id="KW-1133">Transmembrane helix</keyword>
<evidence type="ECO:0000256" key="5">
    <source>
        <dbReference type="ARBA" id="ARBA00022729"/>
    </source>
</evidence>
<dbReference type="CDD" id="cd22209">
    <property type="entry name" value="EMC10"/>
    <property type="match status" value="1"/>
</dbReference>
<evidence type="ECO:0000313" key="12">
    <source>
        <dbReference type="Proteomes" id="UP000663866"/>
    </source>
</evidence>
<evidence type="ECO:0000313" key="13">
    <source>
        <dbReference type="Proteomes" id="UP000663887"/>
    </source>
</evidence>
<dbReference type="Pfam" id="PF21203">
    <property type="entry name" value="ECM10"/>
    <property type="match status" value="1"/>
</dbReference>
<reference evidence="10" key="1">
    <citation type="submission" date="2021-02" db="EMBL/GenBank/DDBJ databases">
        <authorList>
            <person name="Nowell W R."/>
        </authorList>
    </citation>
    <scope>NUCLEOTIDE SEQUENCE</scope>
</reference>
<evidence type="ECO:0000256" key="6">
    <source>
        <dbReference type="ARBA" id="ARBA00022824"/>
    </source>
</evidence>
<comment type="subcellular location">
    <subcellularLocation>
        <location evidence="1">Endoplasmic reticulum membrane</location>
        <topology evidence="1">Single-pass type I membrane protein</topology>
    </subcellularLocation>
</comment>
<evidence type="ECO:0000256" key="9">
    <source>
        <dbReference type="SAM" id="SignalP"/>
    </source>
</evidence>
<dbReference type="PANTHER" id="PTHR21397:SF4">
    <property type="entry name" value="ER MEMBRANE PROTEIN COMPLEX SUBUNIT 10"/>
    <property type="match status" value="1"/>
</dbReference>
<name>A0A816ZSG0_9BILA</name>
<dbReference type="Proteomes" id="UP000663887">
    <property type="component" value="Unassembled WGS sequence"/>
</dbReference>
<sequence>MMLEHKNIIVRSLILLLQLSLVLAFADTNDDLVSLNFEDNIEGKFLSFSKLNIRLSRQSNADLTPTRTISSSQYERFGIDNQYYTLKVHFKRGTVQDHVMTSVPMCLVLQTHFQYNVTLFVSENGYIPAVQLTTGNSTCNPSNIKGLDEKQESTYKISMRLQLNEVGPQPEIQQFLDKLKKQQEAKLNAQENDNRPFILKYWKYLLPVVVIVVLQNVFTNDPAGGGGGQSAGGQ</sequence>
<dbReference type="GO" id="GO:0005789">
    <property type="term" value="C:endoplasmic reticulum membrane"/>
    <property type="evidence" value="ECO:0007669"/>
    <property type="project" value="UniProtKB-SubCell"/>
</dbReference>
<dbReference type="Proteomes" id="UP000663866">
    <property type="component" value="Unassembled WGS sequence"/>
</dbReference>
<dbReference type="EMBL" id="CAJOBG010003779">
    <property type="protein sequence ID" value="CAF4080498.1"/>
    <property type="molecule type" value="Genomic_DNA"/>
</dbReference>
<evidence type="ECO:0000256" key="3">
    <source>
        <dbReference type="ARBA" id="ARBA00020105"/>
    </source>
</evidence>
<dbReference type="AlphaFoldDB" id="A0A816ZSG0"/>
<evidence type="ECO:0000256" key="2">
    <source>
        <dbReference type="ARBA" id="ARBA00007695"/>
    </source>
</evidence>
<feature type="chain" id="PRO_5035611373" description="ER membrane protein complex subunit 10" evidence="9">
    <location>
        <begin position="25"/>
        <end position="234"/>
    </location>
</feature>
<feature type="signal peptide" evidence="9">
    <location>
        <begin position="1"/>
        <end position="24"/>
    </location>
</feature>
<accession>A0A816ZSG0</accession>
<dbReference type="EMBL" id="CAJNRG010017422">
    <property type="protein sequence ID" value="CAF2224238.1"/>
    <property type="molecule type" value="Genomic_DNA"/>
</dbReference>
<dbReference type="PANTHER" id="PTHR21397">
    <property type="entry name" value="CHROMATIN COMPLEXES SUBUNIT BAP18-RELATED"/>
    <property type="match status" value="1"/>
</dbReference>
<keyword evidence="8" id="KW-0472">Membrane</keyword>
<evidence type="ECO:0000256" key="7">
    <source>
        <dbReference type="ARBA" id="ARBA00022989"/>
    </source>
</evidence>
<evidence type="ECO:0000256" key="8">
    <source>
        <dbReference type="ARBA" id="ARBA00023136"/>
    </source>
</evidence>
<evidence type="ECO:0000313" key="10">
    <source>
        <dbReference type="EMBL" id="CAF2224238.1"/>
    </source>
</evidence>
<organism evidence="10 13">
    <name type="scientific">Rotaria magnacalcarata</name>
    <dbReference type="NCBI Taxonomy" id="392030"/>
    <lineage>
        <taxon>Eukaryota</taxon>
        <taxon>Metazoa</taxon>
        <taxon>Spiralia</taxon>
        <taxon>Gnathifera</taxon>
        <taxon>Rotifera</taxon>
        <taxon>Eurotatoria</taxon>
        <taxon>Bdelloidea</taxon>
        <taxon>Philodinida</taxon>
        <taxon>Philodinidae</taxon>
        <taxon>Rotaria</taxon>
    </lineage>
</organism>
<evidence type="ECO:0000256" key="4">
    <source>
        <dbReference type="ARBA" id="ARBA00022692"/>
    </source>
</evidence>
<gene>
    <name evidence="11" type="ORF">OVN521_LOCUS19743</name>
    <name evidence="10" type="ORF">XDN619_LOCUS33962</name>
</gene>